<evidence type="ECO:0000256" key="7">
    <source>
        <dbReference type="ARBA" id="ARBA00023180"/>
    </source>
</evidence>
<sequence length="178" mass="18972">MVSYTMEDAAKDREECTQQLVGLATCLPYVGGQAKAPTPDCCTGLKQVLNNNKKCLCVIIRDRNDPDLGLQINVTLALGLPSVCHAPANVSQCPALLHMNPNSPEAQVFYQLGSNSSQSTGSPSTSPNVGGNSTSAKSEGTSGQDKNDGCYSRKRWLGMEIFIGGALTWCFISSHLFI</sequence>
<keyword evidence="5" id="KW-0732">Signal</keyword>
<comment type="subcellular location">
    <subcellularLocation>
        <location evidence="1">Cell membrane</location>
        <topology evidence="1">Lipid-anchor</topology>
        <topology evidence="1">GPI-anchor</topology>
    </subcellularLocation>
</comment>
<dbReference type="GO" id="GO:0006869">
    <property type="term" value="P:lipid transport"/>
    <property type="evidence" value="ECO:0007669"/>
    <property type="project" value="InterPro"/>
</dbReference>
<evidence type="ECO:0000256" key="9">
    <source>
        <dbReference type="SAM" id="MobiDB-lite"/>
    </source>
</evidence>
<evidence type="ECO:0000256" key="5">
    <source>
        <dbReference type="ARBA" id="ARBA00022729"/>
    </source>
</evidence>
<dbReference type="Pfam" id="PF14368">
    <property type="entry name" value="LTP_2"/>
    <property type="match status" value="1"/>
</dbReference>
<keyword evidence="6" id="KW-1015">Disulfide bond</keyword>
<evidence type="ECO:0000259" key="10">
    <source>
        <dbReference type="SMART" id="SM00499"/>
    </source>
</evidence>
<evidence type="ECO:0000256" key="1">
    <source>
        <dbReference type="ARBA" id="ARBA00004609"/>
    </source>
</evidence>
<dbReference type="GO" id="GO:0008289">
    <property type="term" value="F:lipid binding"/>
    <property type="evidence" value="ECO:0007669"/>
    <property type="project" value="InterPro"/>
</dbReference>
<name>A0A2N9FNZ7_FAGSY</name>
<evidence type="ECO:0000313" key="11">
    <source>
        <dbReference type="EMBL" id="SPC92466.1"/>
    </source>
</evidence>
<dbReference type="FunFam" id="1.10.110.10:FF:000001">
    <property type="entry name" value="Bifunctional inhibitor/lipid-transfer protein/seed storage 2S albumin superfamily protein"/>
    <property type="match status" value="1"/>
</dbReference>
<keyword evidence="3" id="KW-1003">Cell membrane</keyword>
<dbReference type="EMBL" id="OIVN01001310">
    <property type="protein sequence ID" value="SPC92466.1"/>
    <property type="molecule type" value="Genomic_DNA"/>
</dbReference>
<dbReference type="InterPro" id="IPR036312">
    <property type="entry name" value="Bifun_inhib/LTP/seed_sf"/>
</dbReference>
<feature type="domain" description="Bifunctional inhibitor/plant lipid transfer protein/seed storage helical" evidence="10">
    <location>
        <begin position="16"/>
        <end position="93"/>
    </location>
</feature>
<keyword evidence="4" id="KW-0336">GPI-anchor</keyword>
<gene>
    <name evidence="11" type="ORF">FSB_LOCUS20348</name>
</gene>
<dbReference type="AlphaFoldDB" id="A0A2N9FNZ7"/>
<keyword evidence="4" id="KW-0472">Membrane</keyword>
<keyword evidence="8" id="KW-0449">Lipoprotein</keyword>
<proteinExistence type="inferred from homology"/>
<protein>
    <recommendedName>
        <fullName evidence="10">Bifunctional inhibitor/plant lipid transfer protein/seed storage helical domain-containing protein</fullName>
    </recommendedName>
</protein>
<dbReference type="SMART" id="SM00499">
    <property type="entry name" value="AAI"/>
    <property type="match status" value="1"/>
</dbReference>
<dbReference type="InterPro" id="IPR043325">
    <property type="entry name" value="LTSS"/>
</dbReference>
<dbReference type="CDD" id="cd00010">
    <property type="entry name" value="AAI_LTSS"/>
    <property type="match status" value="1"/>
</dbReference>
<evidence type="ECO:0000256" key="8">
    <source>
        <dbReference type="ARBA" id="ARBA00023288"/>
    </source>
</evidence>
<reference evidence="11" key="1">
    <citation type="submission" date="2018-02" db="EMBL/GenBank/DDBJ databases">
        <authorList>
            <person name="Cohen D.B."/>
            <person name="Kent A.D."/>
        </authorList>
    </citation>
    <scope>NUCLEOTIDE SEQUENCE</scope>
</reference>
<dbReference type="InterPro" id="IPR000528">
    <property type="entry name" value="Plant_nsLTP"/>
</dbReference>
<evidence type="ECO:0000256" key="3">
    <source>
        <dbReference type="ARBA" id="ARBA00022475"/>
    </source>
</evidence>
<comment type="similarity">
    <text evidence="2">Belongs to the plant LTP family.</text>
</comment>
<dbReference type="SUPFAM" id="SSF47699">
    <property type="entry name" value="Bifunctional inhibitor/lipid-transfer protein/seed storage 2S albumin"/>
    <property type="match status" value="1"/>
</dbReference>
<evidence type="ECO:0000256" key="2">
    <source>
        <dbReference type="ARBA" id="ARBA00009748"/>
    </source>
</evidence>
<dbReference type="GO" id="GO:0005886">
    <property type="term" value="C:plasma membrane"/>
    <property type="evidence" value="ECO:0007669"/>
    <property type="project" value="UniProtKB-SubCell"/>
</dbReference>
<accession>A0A2N9FNZ7</accession>
<organism evidence="11">
    <name type="scientific">Fagus sylvatica</name>
    <name type="common">Beechnut</name>
    <dbReference type="NCBI Taxonomy" id="28930"/>
    <lineage>
        <taxon>Eukaryota</taxon>
        <taxon>Viridiplantae</taxon>
        <taxon>Streptophyta</taxon>
        <taxon>Embryophyta</taxon>
        <taxon>Tracheophyta</taxon>
        <taxon>Spermatophyta</taxon>
        <taxon>Magnoliopsida</taxon>
        <taxon>eudicotyledons</taxon>
        <taxon>Gunneridae</taxon>
        <taxon>Pentapetalae</taxon>
        <taxon>rosids</taxon>
        <taxon>fabids</taxon>
        <taxon>Fagales</taxon>
        <taxon>Fagaceae</taxon>
        <taxon>Fagus</taxon>
    </lineage>
</organism>
<dbReference type="InterPro" id="IPR016140">
    <property type="entry name" value="Bifunc_inhib/LTP/seed_store"/>
</dbReference>
<dbReference type="PANTHER" id="PTHR33044">
    <property type="entry name" value="BIFUNCTIONAL INHIBITOR/LIPID-TRANSFER PROTEIN/SEED STORAGE 2S ALBUMIN SUPERFAMILY PROTEIN-RELATED"/>
    <property type="match status" value="1"/>
</dbReference>
<keyword evidence="7" id="KW-0325">Glycoprotein</keyword>
<dbReference type="Gene3D" id="1.10.110.10">
    <property type="entry name" value="Plant lipid-transfer and hydrophobic proteins"/>
    <property type="match status" value="1"/>
</dbReference>
<evidence type="ECO:0000256" key="6">
    <source>
        <dbReference type="ARBA" id="ARBA00023157"/>
    </source>
</evidence>
<feature type="compositionally biased region" description="Polar residues" evidence="9">
    <location>
        <begin position="129"/>
        <end position="144"/>
    </location>
</feature>
<dbReference type="PRINTS" id="PR00382">
    <property type="entry name" value="LIPIDTRNSFER"/>
</dbReference>
<feature type="compositionally biased region" description="Low complexity" evidence="9">
    <location>
        <begin position="113"/>
        <end position="128"/>
    </location>
</feature>
<evidence type="ECO:0000256" key="4">
    <source>
        <dbReference type="ARBA" id="ARBA00022622"/>
    </source>
</evidence>
<dbReference type="GO" id="GO:0098552">
    <property type="term" value="C:side of membrane"/>
    <property type="evidence" value="ECO:0007669"/>
    <property type="project" value="UniProtKB-KW"/>
</dbReference>
<feature type="region of interest" description="Disordered" evidence="9">
    <location>
        <begin position="113"/>
        <end position="147"/>
    </location>
</feature>